<accession>A0A0C3BRT3</accession>
<reference evidence="2" key="2">
    <citation type="submission" date="2015-01" db="EMBL/GenBank/DDBJ databases">
        <title>Evolutionary Origins and Diversification of the Mycorrhizal Mutualists.</title>
        <authorList>
            <consortium name="DOE Joint Genome Institute"/>
            <consortium name="Mycorrhizal Genomics Consortium"/>
            <person name="Kohler A."/>
            <person name="Kuo A."/>
            <person name="Nagy L.G."/>
            <person name="Floudas D."/>
            <person name="Copeland A."/>
            <person name="Barry K.W."/>
            <person name="Cichocki N."/>
            <person name="Veneault-Fourrey C."/>
            <person name="LaButti K."/>
            <person name="Lindquist E.A."/>
            <person name="Lipzen A."/>
            <person name="Lundell T."/>
            <person name="Morin E."/>
            <person name="Murat C."/>
            <person name="Riley R."/>
            <person name="Ohm R."/>
            <person name="Sun H."/>
            <person name="Tunlid A."/>
            <person name="Henrissat B."/>
            <person name="Grigoriev I.V."/>
            <person name="Hibbett D.S."/>
            <person name="Martin F."/>
        </authorList>
    </citation>
    <scope>NUCLEOTIDE SEQUENCE [LARGE SCALE GENOMIC DNA]</scope>
    <source>
        <strain evidence="2">F 1598</strain>
    </source>
</reference>
<reference evidence="1 2" key="1">
    <citation type="submission" date="2014-04" db="EMBL/GenBank/DDBJ databases">
        <authorList>
            <consortium name="DOE Joint Genome Institute"/>
            <person name="Kuo A."/>
            <person name="Tarkka M."/>
            <person name="Buscot F."/>
            <person name="Kohler A."/>
            <person name="Nagy L.G."/>
            <person name="Floudas D."/>
            <person name="Copeland A."/>
            <person name="Barry K.W."/>
            <person name="Cichocki N."/>
            <person name="Veneault-Fourrey C."/>
            <person name="LaButti K."/>
            <person name="Lindquist E.A."/>
            <person name="Lipzen A."/>
            <person name="Lundell T."/>
            <person name="Morin E."/>
            <person name="Murat C."/>
            <person name="Sun H."/>
            <person name="Tunlid A."/>
            <person name="Henrissat B."/>
            <person name="Grigoriev I.V."/>
            <person name="Hibbett D.S."/>
            <person name="Martin F."/>
            <person name="Nordberg H.P."/>
            <person name="Cantor M.N."/>
            <person name="Hua S.X."/>
        </authorList>
    </citation>
    <scope>NUCLEOTIDE SEQUENCE [LARGE SCALE GENOMIC DNA]</scope>
    <source>
        <strain evidence="1 2">F 1598</strain>
    </source>
</reference>
<name>A0A0C3BRT3_PILCF</name>
<gene>
    <name evidence="1" type="ORF">PILCRDRAFT_822886</name>
</gene>
<dbReference type="InParanoid" id="A0A0C3BRT3"/>
<dbReference type="AlphaFoldDB" id="A0A0C3BRT3"/>
<proteinExistence type="predicted"/>
<protein>
    <submittedName>
        <fullName evidence="1">Uncharacterized protein</fullName>
    </submittedName>
</protein>
<evidence type="ECO:0000313" key="2">
    <source>
        <dbReference type="Proteomes" id="UP000054166"/>
    </source>
</evidence>
<dbReference type="Proteomes" id="UP000054166">
    <property type="component" value="Unassembled WGS sequence"/>
</dbReference>
<organism evidence="1 2">
    <name type="scientific">Piloderma croceum (strain F 1598)</name>
    <dbReference type="NCBI Taxonomy" id="765440"/>
    <lineage>
        <taxon>Eukaryota</taxon>
        <taxon>Fungi</taxon>
        <taxon>Dikarya</taxon>
        <taxon>Basidiomycota</taxon>
        <taxon>Agaricomycotina</taxon>
        <taxon>Agaricomycetes</taxon>
        <taxon>Agaricomycetidae</taxon>
        <taxon>Atheliales</taxon>
        <taxon>Atheliaceae</taxon>
        <taxon>Piloderma</taxon>
    </lineage>
</organism>
<dbReference type="EMBL" id="KN833006">
    <property type="protein sequence ID" value="KIM80047.1"/>
    <property type="molecule type" value="Genomic_DNA"/>
</dbReference>
<sequence length="115" mass="13008">MGNAYVDKNVPINAPKIHSRGYSCGVIVAGSMNSIRNGGVIASNLKRMPTGQLVLCRHLGRYREPKKNCGGRWLRYAHSMPALRPDDRPRMTSRHHFLVEHAIWGIRYVFGNSQH</sequence>
<keyword evidence="2" id="KW-1185">Reference proteome</keyword>
<dbReference type="HOGENOM" id="CLU_2109912_0_0_1"/>
<evidence type="ECO:0000313" key="1">
    <source>
        <dbReference type="EMBL" id="KIM80047.1"/>
    </source>
</evidence>